<protein>
    <submittedName>
        <fullName evidence="1">Calcium/calmodulin-dependent protein kinase protein</fullName>
        <ecNumber evidence="1">2.7.11.17</ecNumber>
    </submittedName>
</protein>
<keyword evidence="1" id="KW-0418">Kinase</keyword>
<dbReference type="EMBL" id="CM037017">
    <property type="protein sequence ID" value="KAH7677118.1"/>
    <property type="molecule type" value="Genomic_DNA"/>
</dbReference>
<comment type="caution">
    <text evidence="1">The sequence shown here is derived from an EMBL/GenBank/DDBJ whole genome shotgun (WGS) entry which is preliminary data.</text>
</comment>
<proteinExistence type="predicted"/>
<gene>
    <name evidence="1" type="ORF">IHE45_07G061200</name>
</gene>
<organism evidence="1 2">
    <name type="scientific">Dioscorea alata</name>
    <name type="common">Purple yam</name>
    <dbReference type="NCBI Taxonomy" id="55571"/>
    <lineage>
        <taxon>Eukaryota</taxon>
        <taxon>Viridiplantae</taxon>
        <taxon>Streptophyta</taxon>
        <taxon>Embryophyta</taxon>
        <taxon>Tracheophyta</taxon>
        <taxon>Spermatophyta</taxon>
        <taxon>Magnoliopsida</taxon>
        <taxon>Liliopsida</taxon>
        <taxon>Dioscoreales</taxon>
        <taxon>Dioscoreaceae</taxon>
        <taxon>Dioscorea</taxon>
    </lineage>
</organism>
<sequence length="473" mass="53547">MQLNKPSLHDKKKKKKKEVNSVVRKRSKSSNEEEPLQVTFNIPTVYNKIRITRDMNNLNSSKSSTKTLVKTSSLKQVLVPNVRESSESELHSKRHVRKRTCSSTQKESSFPQALKLEPGGTEAEGVSSLKVCSYRYCSLNSHRYEALPPLKSFLSTRRQSLKTEKKMKGLLAEQGDEEKTVLRSADFLAEIHGAYEEKINEKEGSCDSTSEGGEDEEMDVMIDVLEYVGCDQSVKEDEEEKQQSLFSECSTENQMNCCIYEATNYISDGAKDTDGTIEVMQEHSSLDIDNNTLKMTCVREGGRDACDLPLSCKEGAVGLSKDQGSDNINNFTHLCSENSEGYLDLPVLYNKYIDEENKEKTETEIQDQHSTESCSNSKARITIIRKKRNEEVEITREFNPRPPNFRPIEPAQATERVSLQHQIINERKNAEEWMIDYALQQAVSKLSLTGKRKVALLVEAFETVMPLCMQACS</sequence>
<dbReference type="EC" id="2.7.11.17" evidence="1"/>
<dbReference type="Proteomes" id="UP000827976">
    <property type="component" value="Chromosome 7"/>
</dbReference>
<name>A0ACB7VRW8_DIOAL</name>
<keyword evidence="1" id="KW-0808">Transferase</keyword>
<keyword evidence="2" id="KW-1185">Reference proteome</keyword>
<evidence type="ECO:0000313" key="2">
    <source>
        <dbReference type="Proteomes" id="UP000827976"/>
    </source>
</evidence>
<accession>A0ACB7VRW8</accession>
<evidence type="ECO:0000313" key="1">
    <source>
        <dbReference type="EMBL" id="KAH7677118.1"/>
    </source>
</evidence>
<reference evidence="2" key="1">
    <citation type="journal article" date="2022" name="Nat. Commun.">
        <title>Chromosome evolution and the genetic basis of agronomically important traits in greater yam.</title>
        <authorList>
            <person name="Bredeson J.V."/>
            <person name="Lyons J.B."/>
            <person name="Oniyinde I.O."/>
            <person name="Okereke N.R."/>
            <person name="Kolade O."/>
            <person name="Nnabue I."/>
            <person name="Nwadili C.O."/>
            <person name="Hribova E."/>
            <person name="Parker M."/>
            <person name="Nwogha J."/>
            <person name="Shu S."/>
            <person name="Carlson J."/>
            <person name="Kariba R."/>
            <person name="Muthemba S."/>
            <person name="Knop K."/>
            <person name="Barton G.J."/>
            <person name="Sherwood A.V."/>
            <person name="Lopez-Montes A."/>
            <person name="Asiedu R."/>
            <person name="Jamnadass R."/>
            <person name="Muchugi A."/>
            <person name="Goodstein D."/>
            <person name="Egesi C.N."/>
            <person name="Featherston J."/>
            <person name="Asfaw A."/>
            <person name="Simpson G.G."/>
            <person name="Dolezel J."/>
            <person name="Hendre P.S."/>
            <person name="Van Deynze A."/>
            <person name="Kumar P.L."/>
            <person name="Obidiegwu J.E."/>
            <person name="Bhattacharjee R."/>
            <person name="Rokhsar D.S."/>
        </authorList>
    </citation>
    <scope>NUCLEOTIDE SEQUENCE [LARGE SCALE GENOMIC DNA]</scope>
    <source>
        <strain evidence="2">cv. TDa95/00328</strain>
    </source>
</reference>